<dbReference type="PANTHER" id="PTHR43198:SF2">
    <property type="entry name" value="SI:CH1073-67J19.1-RELATED"/>
    <property type="match status" value="1"/>
</dbReference>
<organism evidence="2 3">
    <name type="scientific">Acidianus manzaensis</name>
    <dbReference type="NCBI Taxonomy" id="282676"/>
    <lineage>
        <taxon>Archaea</taxon>
        <taxon>Thermoproteota</taxon>
        <taxon>Thermoprotei</taxon>
        <taxon>Sulfolobales</taxon>
        <taxon>Sulfolobaceae</taxon>
        <taxon>Acidianus</taxon>
    </lineage>
</organism>
<reference evidence="2 3" key="1">
    <citation type="submission" date="2017-03" db="EMBL/GenBank/DDBJ databases">
        <title>Sulfur activation and transportation mechanism of thermophilic Archaea Acidianus manzaensis YN-25.</title>
        <authorList>
            <person name="Ma Y."/>
            <person name="Yang Y."/>
            <person name="Xia J."/>
        </authorList>
    </citation>
    <scope>NUCLEOTIDE SEQUENCE [LARGE SCALE GENOMIC DNA]</scope>
    <source>
        <strain evidence="2 3">YN-25</strain>
    </source>
</reference>
<dbReference type="KEGG" id="aman:B6F84_01735"/>
<dbReference type="InterPro" id="IPR016084">
    <property type="entry name" value="Haem_Oase-like_multi-hlx"/>
</dbReference>
<dbReference type="GO" id="GO:0050334">
    <property type="term" value="F:thiaminase activity"/>
    <property type="evidence" value="ECO:0007669"/>
    <property type="project" value="InterPro"/>
</dbReference>
<sequence length="220" mass="26114">MLTDKMWNKIKDVYEGILSHPFIIELTKGTLHEDKFKYYIIQDHLYLREFGKVLALLSSKAEKEEDSLLFASHLNSIMRVEKELHNFFLKEWKINIEDYVQSPTNMLYTSFLISTAYSRPYFEGVASVLPCYWIYMNVGKELIKIGSPNPLYNRWINTYGGEEYEKGVIKVLEIVNSFKLTEEQEKCAIEKFRIASIFEYMFWDSAYKLEKFPFSLRNPE</sequence>
<dbReference type="NCBIfam" id="TIGR04306">
    <property type="entry name" value="salvage_TenA"/>
    <property type="match status" value="1"/>
</dbReference>
<dbReference type="AlphaFoldDB" id="A0A1W6JX49"/>
<dbReference type="Proteomes" id="UP000193404">
    <property type="component" value="Chromosome"/>
</dbReference>
<feature type="domain" description="Thiaminase-2/PQQC" evidence="1">
    <location>
        <begin position="7"/>
        <end position="208"/>
    </location>
</feature>
<keyword evidence="3" id="KW-1185">Reference proteome</keyword>
<dbReference type="Gene3D" id="1.20.910.10">
    <property type="entry name" value="Heme oxygenase-like"/>
    <property type="match status" value="1"/>
</dbReference>
<dbReference type="STRING" id="282676.B6F84_01735"/>
<proteinExistence type="predicted"/>
<name>A0A1W6JX49_9CREN</name>
<evidence type="ECO:0000259" key="1">
    <source>
        <dbReference type="Pfam" id="PF03070"/>
    </source>
</evidence>
<dbReference type="InterPro" id="IPR027574">
    <property type="entry name" value="Thiaminase_II"/>
</dbReference>
<accession>A0A1W6JX49</accession>
<dbReference type="EMBL" id="CP020477">
    <property type="protein sequence ID" value="ARM74871.1"/>
    <property type="molecule type" value="Genomic_DNA"/>
</dbReference>
<dbReference type="RefSeq" id="WP_148690623.1">
    <property type="nucleotide sequence ID" value="NZ_CP020477.1"/>
</dbReference>
<dbReference type="GeneID" id="41589600"/>
<evidence type="ECO:0000313" key="3">
    <source>
        <dbReference type="Proteomes" id="UP000193404"/>
    </source>
</evidence>
<dbReference type="SUPFAM" id="SSF48613">
    <property type="entry name" value="Heme oxygenase-like"/>
    <property type="match status" value="1"/>
</dbReference>
<evidence type="ECO:0000313" key="2">
    <source>
        <dbReference type="EMBL" id="ARM74871.1"/>
    </source>
</evidence>
<dbReference type="InterPro" id="IPR004305">
    <property type="entry name" value="Thiaminase-2/PQQC"/>
</dbReference>
<dbReference type="Pfam" id="PF03070">
    <property type="entry name" value="TENA_THI-4"/>
    <property type="match status" value="1"/>
</dbReference>
<dbReference type="OrthoDB" id="85443at2157"/>
<dbReference type="GO" id="GO:0006772">
    <property type="term" value="P:thiamine metabolic process"/>
    <property type="evidence" value="ECO:0007669"/>
    <property type="project" value="InterPro"/>
</dbReference>
<protein>
    <submittedName>
        <fullName evidence="2">Thiaminase II</fullName>
    </submittedName>
</protein>
<dbReference type="CDD" id="cd19365">
    <property type="entry name" value="TenA_C-like"/>
    <property type="match status" value="1"/>
</dbReference>
<gene>
    <name evidence="2" type="ORF">B6F84_01735</name>
</gene>
<dbReference type="GO" id="GO:0005829">
    <property type="term" value="C:cytosol"/>
    <property type="evidence" value="ECO:0007669"/>
    <property type="project" value="TreeGrafter"/>
</dbReference>
<dbReference type="PANTHER" id="PTHR43198">
    <property type="entry name" value="BIFUNCTIONAL TH2 PROTEIN"/>
    <property type="match status" value="1"/>
</dbReference>
<dbReference type="InterPro" id="IPR050967">
    <property type="entry name" value="Thiamine_Salvage_TenA"/>
</dbReference>